<gene>
    <name evidence="2" type="ORF">IRJ41_004064</name>
</gene>
<dbReference type="EMBL" id="JAFHDT010000136">
    <property type="protein sequence ID" value="KAI7790395.1"/>
    <property type="molecule type" value="Genomic_DNA"/>
</dbReference>
<feature type="region of interest" description="Disordered" evidence="1">
    <location>
        <begin position="47"/>
        <end position="93"/>
    </location>
</feature>
<name>A0A9W7W8U2_TRIRA</name>
<sequence>MAYNGAIDYDQEGNINVEELHLQSSIEQQEIIDLTTQGDESVALKDLTTSEDGTESSTTAPDSSLFIETSCDRTMPGEVPDSNTPVPEPSLFR</sequence>
<protein>
    <submittedName>
        <fullName evidence="2">Uncharacterized protein</fullName>
    </submittedName>
</protein>
<evidence type="ECO:0000256" key="1">
    <source>
        <dbReference type="SAM" id="MobiDB-lite"/>
    </source>
</evidence>
<keyword evidence="3" id="KW-1185">Reference proteome</keyword>
<organism evidence="2 3">
    <name type="scientific">Triplophysa rosa</name>
    <name type="common">Cave loach</name>
    <dbReference type="NCBI Taxonomy" id="992332"/>
    <lineage>
        <taxon>Eukaryota</taxon>
        <taxon>Metazoa</taxon>
        <taxon>Chordata</taxon>
        <taxon>Craniata</taxon>
        <taxon>Vertebrata</taxon>
        <taxon>Euteleostomi</taxon>
        <taxon>Actinopterygii</taxon>
        <taxon>Neopterygii</taxon>
        <taxon>Teleostei</taxon>
        <taxon>Ostariophysi</taxon>
        <taxon>Cypriniformes</taxon>
        <taxon>Nemacheilidae</taxon>
        <taxon>Triplophysa</taxon>
    </lineage>
</organism>
<accession>A0A9W7W8U2</accession>
<evidence type="ECO:0000313" key="3">
    <source>
        <dbReference type="Proteomes" id="UP001059041"/>
    </source>
</evidence>
<dbReference type="AlphaFoldDB" id="A0A9W7W8U2"/>
<proteinExistence type="predicted"/>
<comment type="caution">
    <text evidence="2">The sequence shown here is derived from an EMBL/GenBank/DDBJ whole genome shotgun (WGS) entry which is preliminary data.</text>
</comment>
<dbReference type="Proteomes" id="UP001059041">
    <property type="component" value="Unassembled WGS sequence"/>
</dbReference>
<reference evidence="2" key="1">
    <citation type="submission" date="2021-02" db="EMBL/GenBank/DDBJ databases">
        <title>Comparative genomics reveals that relaxation of natural selection precedes convergent phenotypic evolution of cavefish.</title>
        <authorList>
            <person name="Peng Z."/>
        </authorList>
    </citation>
    <scope>NUCLEOTIDE SEQUENCE</scope>
    <source>
        <tissue evidence="2">Muscle</tissue>
    </source>
</reference>
<evidence type="ECO:0000313" key="2">
    <source>
        <dbReference type="EMBL" id="KAI7790395.1"/>
    </source>
</evidence>